<evidence type="ECO:0000313" key="2">
    <source>
        <dbReference type="Proteomes" id="UP000186601"/>
    </source>
</evidence>
<evidence type="ECO:0000313" key="1">
    <source>
        <dbReference type="EMBL" id="PSS22601.1"/>
    </source>
</evidence>
<dbReference type="InterPro" id="IPR032675">
    <property type="entry name" value="LRR_dom_sf"/>
</dbReference>
<dbReference type="EMBL" id="MLYV02000278">
    <property type="protein sequence ID" value="PSS22601.1"/>
    <property type="molecule type" value="Genomic_DNA"/>
</dbReference>
<dbReference type="Proteomes" id="UP000186601">
    <property type="component" value="Unassembled WGS sequence"/>
</dbReference>
<keyword evidence="2" id="KW-1185">Reference proteome</keyword>
<reference evidence="1 2" key="1">
    <citation type="submission" date="2018-02" db="EMBL/GenBank/DDBJ databases">
        <title>Genome sequence of the basidiomycete white-rot fungus Phlebia centrifuga.</title>
        <authorList>
            <person name="Granchi Z."/>
            <person name="Peng M."/>
            <person name="de Vries R.P."/>
            <person name="Hilden K."/>
            <person name="Makela M.R."/>
            <person name="Grigoriev I."/>
            <person name="Riley R."/>
        </authorList>
    </citation>
    <scope>NUCLEOTIDE SEQUENCE [LARGE SCALE GENOMIC DNA]</scope>
    <source>
        <strain evidence="1 2">FBCC195</strain>
    </source>
</reference>
<name>A0A2R6R749_9APHY</name>
<dbReference type="AlphaFoldDB" id="A0A2R6R749"/>
<dbReference type="OrthoDB" id="2750697at2759"/>
<accession>A0A2R6R749</accession>
<evidence type="ECO:0008006" key="3">
    <source>
        <dbReference type="Google" id="ProtNLM"/>
    </source>
</evidence>
<comment type="caution">
    <text evidence="1">The sequence shown here is derived from an EMBL/GenBank/DDBJ whole genome shotgun (WGS) entry which is preliminary data.</text>
</comment>
<proteinExistence type="predicted"/>
<organism evidence="1 2">
    <name type="scientific">Hermanssonia centrifuga</name>
    <dbReference type="NCBI Taxonomy" id="98765"/>
    <lineage>
        <taxon>Eukaryota</taxon>
        <taxon>Fungi</taxon>
        <taxon>Dikarya</taxon>
        <taxon>Basidiomycota</taxon>
        <taxon>Agaricomycotina</taxon>
        <taxon>Agaricomycetes</taxon>
        <taxon>Polyporales</taxon>
        <taxon>Meruliaceae</taxon>
        <taxon>Hermanssonia</taxon>
    </lineage>
</organism>
<dbReference type="SUPFAM" id="SSF52047">
    <property type="entry name" value="RNI-like"/>
    <property type="match status" value="1"/>
</dbReference>
<sequence>SSDADWSRFRLYAARIQVLLVGSGSRAGCPLYNKGLAGLPGNEVVSILKKYLAPSSNGLLPNLRKLDWDAKDPKKTPYLALLFNSSLLSCHATGCNEIEALLGSLLDISPKLRLLELKSTVSTTPIPIFQYLRTLHVMENNIPYVGSMLFLEDLHWAPRGDQLAAQLGKDLDIGFPALRKVWFHVDVTNLAHVVTFLYLIQTTSLCSLTLIATSETQSDETSLVRRLLEALPRHSGLQEFAFSLRMRAPLVLPNSCHLNPLARLSELQSLFFSGIDFHVTDDCIYRLSSAWPKLKKFHIAHLNTSPRPLTTLIALQSFAIHNPQLTYLRIWLDAHPVTPADSKAQRLDHIRIHFDYSPLSKG</sequence>
<dbReference type="Gene3D" id="3.80.10.10">
    <property type="entry name" value="Ribonuclease Inhibitor"/>
    <property type="match status" value="1"/>
</dbReference>
<protein>
    <recommendedName>
        <fullName evidence="3">F-box protein</fullName>
    </recommendedName>
</protein>
<gene>
    <name evidence="1" type="ORF">PHLCEN_2v3093</name>
</gene>
<feature type="non-terminal residue" evidence="1">
    <location>
        <position position="1"/>
    </location>
</feature>